<dbReference type="KEGG" id="phm:PSMK_p00660"/>
<evidence type="ECO:0000313" key="3">
    <source>
        <dbReference type="EMBL" id="BAM05428.1"/>
    </source>
</evidence>
<evidence type="ECO:0000256" key="1">
    <source>
        <dbReference type="SAM" id="MobiDB-lite"/>
    </source>
</evidence>
<dbReference type="Proteomes" id="UP000007881">
    <property type="component" value="Plasmid pPSMK1"/>
</dbReference>
<dbReference type="PANTHER" id="PTHR30121">
    <property type="entry name" value="UNCHARACTERIZED PROTEIN YJGR-RELATED"/>
    <property type="match status" value="1"/>
</dbReference>
<feature type="region of interest" description="Disordered" evidence="1">
    <location>
        <begin position="804"/>
        <end position="835"/>
    </location>
</feature>
<dbReference type="eggNOG" id="COG3451">
    <property type="taxonomic scope" value="Bacteria"/>
</dbReference>
<protein>
    <submittedName>
        <fullName evidence="3">Conjugal transfer protein TrbE</fullName>
    </submittedName>
</protein>
<gene>
    <name evidence="3" type="primary">trbE</name>
    <name evidence="3" type="ordered locus">PSMK_p00660</name>
</gene>
<dbReference type="InterPro" id="IPR027417">
    <property type="entry name" value="P-loop_NTPase"/>
</dbReference>
<dbReference type="Pfam" id="PF19044">
    <property type="entry name" value="P-loop_TraG"/>
    <property type="match status" value="1"/>
</dbReference>
<dbReference type="SUPFAM" id="SSF52540">
    <property type="entry name" value="P-loop containing nucleoside triphosphate hydrolases"/>
    <property type="match status" value="1"/>
</dbReference>
<organism evidence="3 4">
    <name type="scientific">Phycisphaera mikurensis (strain NBRC 102666 / KCTC 22515 / FYK2301M01)</name>
    <dbReference type="NCBI Taxonomy" id="1142394"/>
    <lineage>
        <taxon>Bacteria</taxon>
        <taxon>Pseudomonadati</taxon>
        <taxon>Planctomycetota</taxon>
        <taxon>Phycisphaerae</taxon>
        <taxon>Phycisphaerales</taxon>
        <taxon>Phycisphaeraceae</taxon>
        <taxon>Phycisphaera</taxon>
    </lineage>
</organism>
<keyword evidence="3" id="KW-0614">Plasmid</keyword>
<reference evidence="3 4" key="1">
    <citation type="submission" date="2012-02" db="EMBL/GenBank/DDBJ databases">
        <title>Complete genome sequence of Phycisphaera mikurensis NBRC 102666.</title>
        <authorList>
            <person name="Ankai A."/>
            <person name="Hosoyama A."/>
            <person name="Terui Y."/>
            <person name="Sekine M."/>
            <person name="Fukai R."/>
            <person name="Kato Y."/>
            <person name="Nakamura S."/>
            <person name="Yamada-Narita S."/>
            <person name="Kawakoshi A."/>
            <person name="Fukunaga Y."/>
            <person name="Yamazaki S."/>
            <person name="Fujita N."/>
        </authorList>
    </citation>
    <scope>NUCLEOTIDE SEQUENCE [LARGE SCALE GENOMIC DNA]</scope>
    <source>
        <strain evidence="4">NBRC 102666 / KCTC 22515 / FYK2301M01</strain>
        <plasmid evidence="3 4">pPSMK1</plasmid>
    </source>
</reference>
<accession>I0IJJ0</accession>
<evidence type="ECO:0000259" key="2">
    <source>
        <dbReference type="SMART" id="SM00382"/>
    </source>
</evidence>
<feature type="domain" description="AAA+ ATPase" evidence="2">
    <location>
        <begin position="443"/>
        <end position="711"/>
    </location>
</feature>
<dbReference type="InterPro" id="IPR002789">
    <property type="entry name" value="HerA_central"/>
</dbReference>
<evidence type="ECO:0000313" key="4">
    <source>
        <dbReference type="Proteomes" id="UP000007881"/>
    </source>
</evidence>
<dbReference type="OrthoDB" id="9816422at2"/>
<geneLocation type="plasmid" evidence="3 4">
    <name>pPSMK1</name>
</geneLocation>
<dbReference type="InterPro" id="IPR043964">
    <property type="entry name" value="P-loop_TraG"/>
</dbReference>
<dbReference type="Pfam" id="PF01935">
    <property type="entry name" value="DUF87"/>
    <property type="match status" value="1"/>
</dbReference>
<keyword evidence="4" id="KW-1185">Reference proteome</keyword>
<dbReference type="RefSeq" id="WP_014438631.1">
    <property type="nucleotide sequence ID" value="NC_017081.1"/>
</dbReference>
<dbReference type="PANTHER" id="PTHR30121:SF12">
    <property type="entry name" value="TYPE IV SECRETION SYSTEM PROTEIN CAGE"/>
    <property type="match status" value="1"/>
</dbReference>
<proteinExistence type="predicted"/>
<dbReference type="InterPro" id="IPR003593">
    <property type="entry name" value="AAA+_ATPase"/>
</dbReference>
<name>I0IJJ0_PHYMF</name>
<dbReference type="AlphaFoldDB" id="I0IJJ0"/>
<dbReference type="PATRIC" id="fig|1142394.8.peg.3380"/>
<dbReference type="HOGENOM" id="CLU_008341_1_0_0"/>
<dbReference type="InterPro" id="IPR051162">
    <property type="entry name" value="T4SS_component"/>
</dbReference>
<dbReference type="SMART" id="SM00382">
    <property type="entry name" value="AAA"/>
    <property type="match status" value="1"/>
</dbReference>
<dbReference type="Gene3D" id="3.40.50.300">
    <property type="entry name" value="P-loop containing nucleotide triphosphate hydrolases"/>
    <property type="match status" value="2"/>
</dbReference>
<sequence>MTLDLHRSRKRRDALADSVLWGLMLGPDVVSNKDGAFMSVARYRGLDKESITEAEMMSLRARANNALRRLGSRWCLHFEARRTASVAYPDSTFPDPITHTIDEERRRAFQAEEAHYETEHFLTFTYLPPSDRKTSVRKLLLEGEEATGSGADYRGELGEFRRTVLAIRDLLASTLLSVELLADDDLVSFLHGSVSDRPKRLRRPELPMDLDCLLTDTRLVGGMAPRLGKLHLAIVGVRHWPGSTTPAMLDRLHSLGIPYRWVARWMPYNREEGIRKVSRVRALWYGKRKSMKTLVGEALSKKESPELDAEAVARHQDAEGALAGLQDDLYTMGNFTLTVTTSGATADEAASRARAIAQVLDGLGLVSIHETVNAVDAWLGSLPGQVYADARRPLVTSLNLCDLMPLTSVWAGNETCEHLRGPALLTAAARGSTPFRLDLFDGDVGHTLVLGPTGAGKSVLLGTLAAQFRRYPGAGVVIFDVGRSSRALTMAVGGEFHDLGGQQYGGGLSFQPLRDVDDEAERAWARDWIVELVTLAGLKPDTSQVNAIYEALGRLGRLDKPAQRTLSIFRGLVQDPDLKDALQNYTLGGSFGTLLDSDHDSLREADWQAFEMEELRKTPALTPVLLYLFHRLDRRFAQETVAGAPTLLVLDEAWAYLESGLFAEQIREWLKTLRKRNVAVMFASQSLSDVASSAIAPALIESCPSAIYLPNARALDPSTAEIYRGWGLTDAELRLIAEAQPKREYLFRSKRGNRLFDLELGSFALELVGASGKAEQALLDEAQALGLSGERFVEWFRKRRGGGARTPVEAASEPADGAPDHDGVDPPGTWSHAFSADDASADSIYLEIR</sequence>
<dbReference type="EMBL" id="AP012339">
    <property type="protein sequence ID" value="BAM05428.1"/>
    <property type="molecule type" value="Genomic_DNA"/>
</dbReference>